<reference evidence="9" key="1">
    <citation type="submission" date="2011-08" db="EMBL/GenBank/DDBJ databases">
        <title>The draft genome of Latimeria chalumnae.</title>
        <authorList>
            <person name="Di Palma F."/>
            <person name="Alfoldi J."/>
            <person name="Johnson J."/>
            <person name="Berlin A."/>
            <person name="Gnerre S."/>
            <person name="Jaffe D."/>
            <person name="MacCallum I."/>
            <person name="Young S."/>
            <person name="Walker B.J."/>
            <person name="Lander E."/>
            <person name="Lindblad-Toh K."/>
        </authorList>
    </citation>
    <scope>NUCLEOTIDE SEQUENCE [LARGE SCALE GENOMIC DNA]</scope>
    <source>
        <strain evidence="9">Wild caught</strain>
    </source>
</reference>
<dbReference type="EMBL" id="AFYH01087859">
    <property type="status" value="NOT_ANNOTATED_CDS"/>
    <property type="molecule type" value="Genomic_DNA"/>
</dbReference>
<proteinExistence type="inferred from homology"/>
<gene>
    <name evidence="8" type="primary">JPT2</name>
</gene>
<evidence type="ECO:0000256" key="6">
    <source>
        <dbReference type="ARBA" id="ARBA00023242"/>
    </source>
</evidence>
<dbReference type="GO" id="GO:0005737">
    <property type="term" value="C:cytoplasm"/>
    <property type="evidence" value="ECO:0007669"/>
    <property type="project" value="UniProtKB-SubCell"/>
</dbReference>
<reference evidence="8" key="3">
    <citation type="submission" date="2025-09" db="UniProtKB">
        <authorList>
            <consortium name="Ensembl"/>
        </authorList>
    </citation>
    <scope>IDENTIFICATION</scope>
</reference>
<dbReference type="GeneTree" id="ENSGT00390000007652"/>
<feature type="region of interest" description="Disordered" evidence="7">
    <location>
        <begin position="1"/>
        <end position="195"/>
    </location>
</feature>
<dbReference type="EMBL" id="AFYH01087860">
    <property type="status" value="NOT_ANNOTATED_CDS"/>
    <property type="molecule type" value="Genomic_DNA"/>
</dbReference>
<dbReference type="PANTHER" id="PTHR34930">
    <property type="entry name" value="GEO05313P1"/>
    <property type="match status" value="1"/>
</dbReference>
<evidence type="ECO:0000256" key="3">
    <source>
        <dbReference type="ARBA" id="ARBA00008329"/>
    </source>
</evidence>
<dbReference type="STRING" id="7897.ENSLACP00000006630"/>
<dbReference type="RefSeq" id="XP_005997850.1">
    <property type="nucleotide sequence ID" value="XM_005997788.3"/>
</dbReference>
<dbReference type="GO" id="GO:0005634">
    <property type="term" value="C:nucleus"/>
    <property type="evidence" value="ECO:0007669"/>
    <property type="project" value="UniProtKB-SubCell"/>
</dbReference>
<organism evidence="8 9">
    <name type="scientific">Latimeria chalumnae</name>
    <name type="common">Coelacanth</name>
    <dbReference type="NCBI Taxonomy" id="7897"/>
    <lineage>
        <taxon>Eukaryota</taxon>
        <taxon>Metazoa</taxon>
        <taxon>Chordata</taxon>
        <taxon>Craniata</taxon>
        <taxon>Vertebrata</taxon>
        <taxon>Euteleostomi</taxon>
        <taxon>Coelacanthiformes</taxon>
        <taxon>Coelacanthidae</taxon>
        <taxon>Latimeria</taxon>
    </lineage>
</organism>
<dbReference type="EMBL" id="AFYH01087862">
    <property type="status" value="NOT_ANNOTATED_CDS"/>
    <property type="molecule type" value="Genomic_DNA"/>
</dbReference>
<dbReference type="FunCoup" id="H3AAF9">
    <property type="interactions" value="2270"/>
</dbReference>
<dbReference type="OMA" id="RQFINPP"/>
<comment type="subcellular location">
    <subcellularLocation>
        <location evidence="2">Cytoplasm</location>
    </subcellularLocation>
    <subcellularLocation>
        <location evidence="1">Nucleus</location>
    </subcellularLocation>
</comment>
<dbReference type="EMBL" id="AFYH01087858">
    <property type="status" value="NOT_ANNOTATED_CDS"/>
    <property type="molecule type" value="Genomic_DNA"/>
</dbReference>
<sequence length="195" mass="20990">MTSTNTFQGLDSGSKPSSRVLRPPGGGSSNLFGSCEEPMPARPHKMASDIFGPPLEQQDLPKRTNPPGGKDSGIFGEPSLVQPCQRTNPPGGKTSGIFRDTMTSASQKAHPNKPKDADIFQKSEGDGKEQPRVAETPKEKTGGGKERRDVEQKSVQESKEPAPVVDDHEPRLGPRPRSHNRVIQPPGGKSSITFF</sequence>
<dbReference type="eggNOG" id="ENOG502S1G7">
    <property type="taxonomic scope" value="Eukaryota"/>
</dbReference>
<dbReference type="EMBL" id="AFYH01087855">
    <property type="status" value="NOT_ANNOTATED_CDS"/>
    <property type="molecule type" value="Genomic_DNA"/>
</dbReference>
<dbReference type="PANTHER" id="PTHR34930:SF5">
    <property type="entry name" value="JUPITER MICROTUBULE ASSOCIATED HOMOLOG 2"/>
    <property type="match status" value="1"/>
</dbReference>
<reference evidence="8" key="2">
    <citation type="submission" date="2025-08" db="UniProtKB">
        <authorList>
            <consortium name="Ensembl"/>
        </authorList>
    </citation>
    <scope>IDENTIFICATION</scope>
</reference>
<evidence type="ECO:0000256" key="2">
    <source>
        <dbReference type="ARBA" id="ARBA00004496"/>
    </source>
</evidence>
<dbReference type="EMBL" id="AFYH01087856">
    <property type="status" value="NOT_ANNOTATED_CDS"/>
    <property type="molecule type" value="Genomic_DNA"/>
</dbReference>
<evidence type="ECO:0000256" key="7">
    <source>
        <dbReference type="SAM" id="MobiDB-lite"/>
    </source>
</evidence>
<protein>
    <submittedName>
        <fullName evidence="8">Jupiter microtubule associated homolog 2</fullName>
    </submittedName>
</protein>
<accession>H3AAF9</accession>
<keyword evidence="6" id="KW-0539">Nucleus</keyword>
<dbReference type="AlphaFoldDB" id="H3AAF9"/>
<comment type="similarity">
    <text evidence="3">Belongs to the JUPITER family.</text>
</comment>
<feature type="compositionally biased region" description="Basic and acidic residues" evidence="7">
    <location>
        <begin position="113"/>
        <end position="172"/>
    </location>
</feature>
<dbReference type="HOGENOM" id="CLU_111612_0_0_1"/>
<evidence type="ECO:0000256" key="5">
    <source>
        <dbReference type="ARBA" id="ARBA00022553"/>
    </source>
</evidence>
<dbReference type="InterPro" id="IPR033335">
    <property type="entry name" value="JUPITER"/>
</dbReference>
<evidence type="ECO:0000256" key="1">
    <source>
        <dbReference type="ARBA" id="ARBA00004123"/>
    </source>
</evidence>
<dbReference type="Ensembl" id="ENSLACT00000006684.2">
    <property type="protein sequence ID" value="ENSLACP00000006630.2"/>
    <property type="gene ID" value="ENSLACG00000005881.2"/>
</dbReference>
<dbReference type="Proteomes" id="UP000008672">
    <property type="component" value="Unassembled WGS sequence"/>
</dbReference>
<evidence type="ECO:0000313" key="8">
    <source>
        <dbReference type="Ensembl" id="ENSLACP00000006630.2"/>
    </source>
</evidence>
<keyword evidence="9" id="KW-1185">Reference proteome</keyword>
<feature type="compositionally biased region" description="Polar residues" evidence="7">
    <location>
        <begin position="1"/>
        <end position="17"/>
    </location>
</feature>
<keyword evidence="5" id="KW-0597">Phosphoprotein</keyword>
<dbReference type="OrthoDB" id="6367565at2759"/>
<name>H3AAF9_LATCH</name>
<dbReference type="GeneID" id="102345758"/>
<dbReference type="CTD" id="90861"/>
<evidence type="ECO:0000313" key="9">
    <source>
        <dbReference type="Proteomes" id="UP000008672"/>
    </source>
</evidence>
<dbReference type="KEGG" id="lcm:102345758"/>
<evidence type="ECO:0000256" key="4">
    <source>
        <dbReference type="ARBA" id="ARBA00022490"/>
    </source>
</evidence>
<keyword evidence="4" id="KW-0963">Cytoplasm</keyword>
<dbReference type="EMBL" id="AFYH01087857">
    <property type="status" value="NOT_ANNOTATED_CDS"/>
    <property type="molecule type" value="Genomic_DNA"/>
</dbReference>
<dbReference type="InParanoid" id="H3AAF9"/>
<dbReference type="Bgee" id="ENSLACG00000005881">
    <property type="expression patterns" value="Expressed in post-anal tail muscle and 6 other cell types or tissues"/>
</dbReference>
<dbReference type="EMBL" id="AFYH01087861">
    <property type="status" value="NOT_ANNOTATED_CDS"/>
    <property type="molecule type" value="Genomic_DNA"/>
</dbReference>